<dbReference type="GO" id="GO:0006508">
    <property type="term" value="P:proteolysis"/>
    <property type="evidence" value="ECO:0007669"/>
    <property type="project" value="InterPro"/>
</dbReference>
<organism evidence="11">
    <name type="scientific">Aphanomyces astaci</name>
    <name type="common">Crayfish plague agent</name>
    <dbReference type="NCBI Taxonomy" id="112090"/>
    <lineage>
        <taxon>Eukaryota</taxon>
        <taxon>Sar</taxon>
        <taxon>Stramenopiles</taxon>
        <taxon>Oomycota</taxon>
        <taxon>Saprolegniomycetes</taxon>
        <taxon>Saprolegniales</taxon>
        <taxon>Verrucalvaceae</taxon>
        <taxon>Aphanomyces</taxon>
    </lineage>
</organism>
<keyword evidence="2" id="KW-0964">Secreted</keyword>
<protein>
    <recommendedName>
        <fullName evidence="10">Peptidase M12B domain-containing protein</fullName>
    </recommendedName>
</protein>
<evidence type="ECO:0000259" key="10">
    <source>
        <dbReference type="PROSITE" id="PS50215"/>
    </source>
</evidence>
<comment type="subcellular location">
    <subcellularLocation>
        <location evidence="1">Secreted</location>
    </subcellularLocation>
</comment>
<dbReference type="EMBL" id="KI913137">
    <property type="protein sequence ID" value="ETV76039.1"/>
    <property type="molecule type" value="Genomic_DNA"/>
</dbReference>
<dbReference type="InterPro" id="IPR036383">
    <property type="entry name" value="TSP1_rpt_sf"/>
</dbReference>
<evidence type="ECO:0000256" key="7">
    <source>
        <dbReference type="SAM" id="MobiDB-lite"/>
    </source>
</evidence>
<dbReference type="PROSITE" id="PS50092">
    <property type="entry name" value="TSP1"/>
    <property type="match status" value="1"/>
</dbReference>
<keyword evidence="8" id="KW-0472">Membrane</keyword>
<feature type="domain" description="Peptidase M12B" evidence="10">
    <location>
        <begin position="208"/>
        <end position="443"/>
    </location>
</feature>
<evidence type="ECO:0000256" key="1">
    <source>
        <dbReference type="ARBA" id="ARBA00004613"/>
    </source>
</evidence>
<dbReference type="Gene3D" id="2.20.100.10">
    <property type="entry name" value="Thrombospondin type-1 (TSP1) repeat"/>
    <property type="match status" value="1"/>
</dbReference>
<keyword evidence="5" id="KW-0325">Glycoprotein</keyword>
<evidence type="ECO:0000256" key="5">
    <source>
        <dbReference type="ARBA" id="ARBA00023180"/>
    </source>
</evidence>
<dbReference type="GeneID" id="20811600"/>
<feature type="binding site" evidence="6">
    <location>
        <position position="370"/>
    </location>
    <ligand>
        <name>Zn(2+)</name>
        <dbReference type="ChEBI" id="CHEBI:29105"/>
        <note>catalytic</note>
    </ligand>
</feature>
<evidence type="ECO:0000313" key="11">
    <source>
        <dbReference type="EMBL" id="ETV76039.1"/>
    </source>
</evidence>
<gene>
    <name evidence="11" type="ORF">H257_09604</name>
</gene>
<accession>W4GAE7</accession>
<feature type="transmembrane region" description="Helical" evidence="8">
    <location>
        <begin position="962"/>
        <end position="983"/>
    </location>
</feature>
<keyword evidence="6" id="KW-0862">Zinc</keyword>
<keyword evidence="8" id="KW-1133">Transmembrane helix</keyword>
<dbReference type="FunFam" id="2.20.100.10:FF:000005">
    <property type="entry name" value="ADAM metallopeptidase with thrombospondin type 1 motif 9"/>
    <property type="match status" value="1"/>
</dbReference>
<evidence type="ECO:0000256" key="3">
    <source>
        <dbReference type="ARBA" id="ARBA00022729"/>
    </source>
</evidence>
<feature type="active site" evidence="6">
    <location>
        <position position="361"/>
    </location>
</feature>
<dbReference type="InterPro" id="IPR000884">
    <property type="entry name" value="TSP1_rpt"/>
</dbReference>
<dbReference type="Pfam" id="PF19030">
    <property type="entry name" value="TSP1_ADAMTS"/>
    <property type="match status" value="1"/>
</dbReference>
<dbReference type="PROSITE" id="PS50215">
    <property type="entry name" value="ADAM_MEPRO"/>
    <property type="match status" value="1"/>
</dbReference>
<feature type="region of interest" description="Disordered" evidence="7">
    <location>
        <begin position="432"/>
        <end position="466"/>
    </location>
</feature>
<dbReference type="SUPFAM" id="SSF82895">
    <property type="entry name" value="TSP-1 type 1 repeat"/>
    <property type="match status" value="1"/>
</dbReference>
<dbReference type="SUPFAM" id="SSF55486">
    <property type="entry name" value="Metalloproteases ('zincins'), catalytic domain"/>
    <property type="match status" value="1"/>
</dbReference>
<dbReference type="OrthoDB" id="76609at2759"/>
<name>W4GAE7_APHAT</name>
<sequence>MLGRSWVGRALLLLLGPFHQTTDAHGTHITSFEDVLSSQPHVHDFAVVSYVSVTSADGVESLAPNAPYPSSLHVHFRTSHGMDVKFDVRLKRNLFAADSFVWAHDGPELALLKSHKPHHIAYEGTLPLGYIRLTMFDRHTFHATIKLHDKIVVVDPVEHHKNAHQLTSPVTGMVAYSIPLEAATLSNEHHRQLTSTFGRMATCTWSARQITVGVVSDAGFTSEHGGAAKTQSYLIAVYNSINGLYDDQIGVHLTIGAFLIETAAGGAAWNVEPQTCGAMVDMNVQLNAVKSWVAAGEDVPLCNQENCGVWHLHTNCDADRTRTGNTAGLAWVGTLCSSSMGYNTGVSIDAGVNTWIVVGHEIGHNFGADHTFAEGGIMSYDWSTPTKFYDNGQVCSFVQSVLDKCLKPYSSDGAATARATTTTARPTTTAITTAQLTTTTARPTTTTSAGPATTTTTTTPLATTSTSTPLPQVDPCACSTENLCREVYRPGCQTFLDKRYCYVVGYDQCARAKPSVTCTNANGKTLYYLEFDGVCPTLVPSPSPNTPPVTTTPTTSTLTPTTTTLTPITTTLTPTTATPPSSTTTIVPTTTTTLTPTTATPTTTTTTVVPTTTTSSAPTPANTTLIPTLSNSTPPTTITNPPTTTAASSDPCSCSTDSKCPTIAGGGCQSFRGRSWCYVQDPTKCVGAAYYDSMDCVGQKYMQCNGSTNTLLPPPPKDPCACSTTVTCPSVSTQPGCFKSDRTSYCYVQDPTKCFGPSIRSSSVCAREKLRRCSSQDKSATHWIVNEWSKCSALCGGGVKTRTVACMDQKEIIEFTDSSCSTPKPVYTLECNVRSCPVTAFNNTTPCAGPPHSTCKPRSRKRLCDCACNLGYIYHPRRRECVPLPAMEMLSVKCPECAGNVRGPLSFEVRSHDIDPLEPPVCDGQDDGGTVTVTASWLVAFEPDSTTTSGDSASTSEGTTNVAMIAIATCIAAIALILVVLAYRRHTVLQPATQHQTPVYIVGSTPGAML</sequence>
<feature type="compositionally biased region" description="Low complexity" evidence="7">
    <location>
        <begin position="548"/>
        <end position="635"/>
    </location>
</feature>
<dbReference type="GO" id="GO:0004222">
    <property type="term" value="F:metalloendopeptidase activity"/>
    <property type="evidence" value="ECO:0007669"/>
    <property type="project" value="InterPro"/>
</dbReference>
<dbReference type="SMART" id="SM00209">
    <property type="entry name" value="TSP1"/>
    <property type="match status" value="1"/>
</dbReference>
<feature type="signal peptide" evidence="9">
    <location>
        <begin position="1"/>
        <end position="26"/>
    </location>
</feature>
<evidence type="ECO:0000256" key="9">
    <source>
        <dbReference type="SAM" id="SignalP"/>
    </source>
</evidence>
<feature type="binding site" evidence="6">
    <location>
        <position position="360"/>
    </location>
    <ligand>
        <name>Zn(2+)</name>
        <dbReference type="ChEBI" id="CHEBI:29105"/>
        <note>catalytic</note>
    </ligand>
</feature>
<dbReference type="InterPro" id="IPR024079">
    <property type="entry name" value="MetalloPept_cat_dom_sf"/>
</dbReference>
<comment type="caution">
    <text evidence="6">Lacks conserved residue(s) required for the propagation of feature annotation.</text>
</comment>
<dbReference type="Pfam" id="PF13688">
    <property type="entry name" value="Reprolysin_5"/>
    <property type="match status" value="1"/>
</dbReference>
<dbReference type="AlphaFoldDB" id="W4GAE7"/>
<dbReference type="RefSeq" id="XP_009834164.1">
    <property type="nucleotide sequence ID" value="XM_009835862.1"/>
</dbReference>
<feature type="region of interest" description="Disordered" evidence="7">
    <location>
        <begin position="542"/>
        <end position="635"/>
    </location>
</feature>
<feature type="chain" id="PRO_5004842418" description="Peptidase M12B domain-containing protein" evidence="9">
    <location>
        <begin position="27"/>
        <end position="1010"/>
    </location>
</feature>
<feature type="binding site" evidence="6">
    <location>
        <position position="364"/>
    </location>
    <ligand>
        <name>Zn(2+)</name>
        <dbReference type="ChEBI" id="CHEBI:29105"/>
        <note>catalytic</note>
    </ligand>
</feature>
<evidence type="ECO:0000256" key="6">
    <source>
        <dbReference type="PROSITE-ProRule" id="PRU00276"/>
    </source>
</evidence>
<dbReference type="Gene3D" id="3.40.390.10">
    <property type="entry name" value="Collagenase (Catalytic Domain)"/>
    <property type="match status" value="1"/>
</dbReference>
<keyword evidence="4" id="KW-0677">Repeat</keyword>
<dbReference type="VEuPathDB" id="FungiDB:H257_09604"/>
<keyword evidence="6" id="KW-0479">Metal-binding</keyword>
<evidence type="ECO:0000256" key="4">
    <source>
        <dbReference type="ARBA" id="ARBA00022737"/>
    </source>
</evidence>
<evidence type="ECO:0000256" key="2">
    <source>
        <dbReference type="ARBA" id="ARBA00022525"/>
    </source>
</evidence>
<proteinExistence type="predicted"/>
<dbReference type="GO" id="GO:0005576">
    <property type="term" value="C:extracellular region"/>
    <property type="evidence" value="ECO:0007669"/>
    <property type="project" value="UniProtKB-SubCell"/>
</dbReference>
<dbReference type="InterPro" id="IPR001590">
    <property type="entry name" value="Peptidase_M12B"/>
</dbReference>
<evidence type="ECO:0000256" key="8">
    <source>
        <dbReference type="SAM" id="Phobius"/>
    </source>
</evidence>
<reference evidence="11" key="1">
    <citation type="submission" date="2013-12" db="EMBL/GenBank/DDBJ databases">
        <title>The Genome Sequence of Aphanomyces astaci APO3.</title>
        <authorList>
            <consortium name="The Broad Institute Genomics Platform"/>
            <person name="Russ C."/>
            <person name="Tyler B."/>
            <person name="van West P."/>
            <person name="Dieguez-Uribeondo J."/>
            <person name="Young S.K."/>
            <person name="Zeng Q."/>
            <person name="Gargeya S."/>
            <person name="Fitzgerald M."/>
            <person name="Abouelleil A."/>
            <person name="Alvarado L."/>
            <person name="Chapman S.B."/>
            <person name="Gainer-Dewar J."/>
            <person name="Goldberg J."/>
            <person name="Griggs A."/>
            <person name="Gujja S."/>
            <person name="Hansen M."/>
            <person name="Howarth C."/>
            <person name="Imamovic A."/>
            <person name="Ireland A."/>
            <person name="Larimer J."/>
            <person name="McCowan C."/>
            <person name="Murphy C."/>
            <person name="Pearson M."/>
            <person name="Poon T.W."/>
            <person name="Priest M."/>
            <person name="Roberts A."/>
            <person name="Saif S."/>
            <person name="Shea T."/>
            <person name="Sykes S."/>
            <person name="Wortman J."/>
            <person name="Nusbaum C."/>
            <person name="Birren B."/>
        </authorList>
    </citation>
    <scope>NUCLEOTIDE SEQUENCE [LARGE SCALE GENOMIC DNA]</scope>
    <source>
        <strain evidence="11">APO3</strain>
    </source>
</reference>
<keyword evidence="8" id="KW-0812">Transmembrane</keyword>
<dbReference type="STRING" id="112090.W4GAE7"/>
<keyword evidence="3 9" id="KW-0732">Signal</keyword>
<dbReference type="GO" id="GO:0046872">
    <property type="term" value="F:metal ion binding"/>
    <property type="evidence" value="ECO:0007669"/>
    <property type="project" value="UniProtKB-KW"/>
</dbReference>